<feature type="transmembrane region" description="Helical" evidence="13">
    <location>
        <begin position="408"/>
        <end position="428"/>
    </location>
</feature>
<comment type="similarity">
    <text evidence="3">Belongs to the glycosyltransferase 2 family. OpgH subfamily.</text>
</comment>
<evidence type="ECO:0000256" key="7">
    <source>
        <dbReference type="ARBA" id="ARBA00022676"/>
    </source>
</evidence>
<dbReference type="GeneID" id="90609296"/>
<evidence type="ECO:0000256" key="10">
    <source>
        <dbReference type="ARBA" id="ARBA00022989"/>
    </source>
</evidence>
<dbReference type="GO" id="GO:0016758">
    <property type="term" value="F:hexosyltransferase activity"/>
    <property type="evidence" value="ECO:0007669"/>
    <property type="project" value="TreeGrafter"/>
</dbReference>
<evidence type="ECO:0000256" key="5">
    <source>
        <dbReference type="ARBA" id="ARBA00022475"/>
    </source>
</evidence>
<dbReference type="InterPro" id="IPR029044">
    <property type="entry name" value="Nucleotide-diphossugar_trans"/>
</dbReference>
<evidence type="ECO:0000256" key="3">
    <source>
        <dbReference type="ARBA" id="ARBA00009337"/>
    </source>
</evidence>
<evidence type="ECO:0000259" key="14">
    <source>
        <dbReference type="Pfam" id="PF13632"/>
    </source>
</evidence>
<feature type="transmembrane region" description="Helical" evidence="13">
    <location>
        <begin position="366"/>
        <end position="388"/>
    </location>
</feature>
<organism evidence="15 16">
    <name type="scientific">Rhodopirellula bahusiensis</name>
    <dbReference type="NCBI Taxonomy" id="2014065"/>
    <lineage>
        <taxon>Bacteria</taxon>
        <taxon>Pseudomonadati</taxon>
        <taxon>Planctomycetota</taxon>
        <taxon>Planctomycetia</taxon>
        <taxon>Pirellulales</taxon>
        <taxon>Pirellulaceae</taxon>
        <taxon>Rhodopirellula</taxon>
    </lineage>
</organism>
<dbReference type="InterPro" id="IPR001173">
    <property type="entry name" value="Glyco_trans_2-like"/>
</dbReference>
<dbReference type="RefSeq" id="WP_099261360.1">
    <property type="nucleotide sequence ID" value="NZ_NIZW01000010.1"/>
</dbReference>
<dbReference type="NCBIfam" id="NF003958">
    <property type="entry name" value="PRK05454.2-1"/>
    <property type="match status" value="1"/>
</dbReference>
<keyword evidence="11 13" id="KW-0472">Membrane</keyword>
<feature type="transmembrane region" description="Helical" evidence="13">
    <location>
        <begin position="43"/>
        <end position="70"/>
    </location>
</feature>
<feature type="domain" description="Glycosyltransferase 2-like" evidence="14">
    <location>
        <begin position="191"/>
        <end position="382"/>
    </location>
</feature>
<keyword evidence="8 15" id="KW-0808">Transferase</keyword>
<evidence type="ECO:0000313" key="16">
    <source>
        <dbReference type="Proteomes" id="UP000225740"/>
    </source>
</evidence>
<evidence type="ECO:0000256" key="4">
    <source>
        <dbReference type="ARBA" id="ARBA00020585"/>
    </source>
</evidence>
<dbReference type="SUPFAM" id="SSF53448">
    <property type="entry name" value="Nucleotide-diphospho-sugar transferases"/>
    <property type="match status" value="1"/>
</dbReference>
<evidence type="ECO:0000256" key="12">
    <source>
        <dbReference type="SAM" id="MobiDB-lite"/>
    </source>
</evidence>
<evidence type="ECO:0000256" key="13">
    <source>
        <dbReference type="SAM" id="Phobius"/>
    </source>
</evidence>
<comment type="pathway">
    <text evidence="2">Glycan metabolism; osmoregulated periplasmic glucan (OPG) biosynthesis.</text>
</comment>
<comment type="subcellular location">
    <subcellularLocation>
        <location evidence="1">Cell inner membrane</location>
        <topology evidence="1">Multi-pass membrane protein</topology>
    </subcellularLocation>
</comment>
<name>A0A2G1W6H5_9BACT</name>
<keyword evidence="5" id="KW-1003">Cell membrane</keyword>
<feature type="transmembrane region" description="Helical" evidence="13">
    <location>
        <begin position="501"/>
        <end position="518"/>
    </location>
</feature>
<dbReference type="Pfam" id="PF13632">
    <property type="entry name" value="Glyco_trans_2_3"/>
    <property type="match status" value="1"/>
</dbReference>
<evidence type="ECO:0000256" key="2">
    <source>
        <dbReference type="ARBA" id="ARBA00005001"/>
    </source>
</evidence>
<comment type="caution">
    <text evidence="15">The sequence shown here is derived from an EMBL/GenBank/DDBJ whole genome shotgun (WGS) entry which is preliminary data.</text>
</comment>
<dbReference type="Gene3D" id="3.90.550.10">
    <property type="entry name" value="Spore Coat Polysaccharide Biosynthesis Protein SpsA, Chain A"/>
    <property type="match status" value="1"/>
</dbReference>
<dbReference type="EMBL" id="NIZW01000010">
    <property type="protein sequence ID" value="PHQ34611.1"/>
    <property type="molecule type" value="Genomic_DNA"/>
</dbReference>
<sequence length="683" mass="76505">MVSKHTKRTRWVITLITMAIALVGTSVYVVSMSANGRGWLEWLSVPLFALLFGWIGFSFVVATLGLIRLLRHRTPELSSKHELEAEDASPTAVLVPVYNESPVDVFARVEAMVRSLGPDQQFDFFVLSDTNDSEVWLAEELAWSQLVDRLEEQVSTSCNVYYRHRRENVARKAGNIADFCRRWSDPYPFMIVLDADSLLEPDTMVEMVRRMRADDRLGILQVPPTPIGRHSWFARMQQFAAAAYGPVFCEGFDAWAAEQGNYWGHNAIIRVAAFCDCCDLPVLPGQAPLGGEILSHDFVEASLLVRRGWKVRLANDLGGSYEECPTTLTDYAQRDQRWCQGNLQHSRLLLSEGFHPVSRLHFFSGVLAYASSPLWILFTLLCVGSWALENRGATELSLLESVSPTAMQLGLFIAAMAMLLIPKFYGYFNVVARGHAARFGGAVSMFLSVLMEIVLSVLLSPIMAIMHTRFVVSTLRGRKVKWSSQQRGEHGVPMLQAARDYGALTVLGIAITAAVFTFARSWAIWFLPITAGLILAVPLAMAMASREIGKTLAKLRLLLIPQETSVPEVYELYEQAMVDSQQRWSVLPKSSMLEQLIDSPTYFHTHHGVLRASHAEHPMTDDERNQVRDSSRRLHVGKDESQGVDVSKIPMELRRALLSDIEMLRELHVQTHSCPKRLATAAG</sequence>
<gene>
    <name evidence="15" type="ORF">CEE69_14465</name>
</gene>
<feature type="region of interest" description="Disordered" evidence="12">
    <location>
        <begin position="614"/>
        <end position="641"/>
    </location>
</feature>
<accession>A0A2G1W6H5</accession>
<evidence type="ECO:0000256" key="8">
    <source>
        <dbReference type="ARBA" id="ARBA00022679"/>
    </source>
</evidence>
<keyword evidence="6" id="KW-0997">Cell inner membrane</keyword>
<feature type="transmembrane region" description="Helical" evidence="13">
    <location>
        <begin position="440"/>
        <end position="466"/>
    </location>
</feature>
<reference evidence="15 16" key="1">
    <citation type="submission" date="2017-06" db="EMBL/GenBank/DDBJ databases">
        <title>Description of Rhodopirellula bahusiensis sp. nov.</title>
        <authorList>
            <person name="Kizina J."/>
            <person name="Harder J."/>
        </authorList>
    </citation>
    <scope>NUCLEOTIDE SEQUENCE [LARGE SCALE GENOMIC DNA]</scope>
    <source>
        <strain evidence="15 16">SWK21</strain>
    </source>
</reference>
<evidence type="ECO:0000256" key="11">
    <source>
        <dbReference type="ARBA" id="ARBA00023136"/>
    </source>
</evidence>
<dbReference type="CDD" id="cd04191">
    <property type="entry name" value="Glucan_BSP_MdoH"/>
    <property type="match status" value="1"/>
</dbReference>
<dbReference type="PANTHER" id="PTHR43867">
    <property type="entry name" value="CELLULOSE SYNTHASE CATALYTIC SUBUNIT A [UDP-FORMING]"/>
    <property type="match status" value="1"/>
</dbReference>
<feature type="transmembrane region" description="Helical" evidence="13">
    <location>
        <begin position="12"/>
        <end position="31"/>
    </location>
</feature>
<keyword evidence="10 13" id="KW-1133">Transmembrane helix</keyword>
<dbReference type="PANTHER" id="PTHR43867:SF5">
    <property type="entry name" value="GLUCANS BIOSYNTHESIS GLUCOSYLTRANSFERASE H"/>
    <property type="match status" value="1"/>
</dbReference>
<evidence type="ECO:0000256" key="6">
    <source>
        <dbReference type="ARBA" id="ARBA00022519"/>
    </source>
</evidence>
<dbReference type="AlphaFoldDB" id="A0A2G1W6H5"/>
<dbReference type="InterPro" id="IPR050321">
    <property type="entry name" value="Glycosyltr_2/OpgH_subfam"/>
</dbReference>
<keyword evidence="9 13" id="KW-0812">Transmembrane</keyword>
<protein>
    <recommendedName>
        <fullName evidence="4">Glucans biosynthesis glucosyltransferase H</fullName>
    </recommendedName>
</protein>
<keyword evidence="7" id="KW-0328">Glycosyltransferase</keyword>
<dbReference type="OrthoDB" id="9806824at2"/>
<feature type="transmembrane region" description="Helical" evidence="13">
    <location>
        <begin position="525"/>
        <end position="544"/>
    </location>
</feature>
<dbReference type="NCBIfam" id="NF003962">
    <property type="entry name" value="PRK05454.2-5"/>
    <property type="match status" value="1"/>
</dbReference>
<dbReference type="Proteomes" id="UP000225740">
    <property type="component" value="Unassembled WGS sequence"/>
</dbReference>
<keyword evidence="16" id="KW-1185">Reference proteome</keyword>
<dbReference type="GO" id="GO:0005886">
    <property type="term" value="C:plasma membrane"/>
    <property type="evidence" value="ECO:0007669"/>
    <property type="project" value="UniProtKB-SubCell"/>
</dbReference>
<evidence type="ECO:0000256" key="1">
    <source>
        <dbReference type="ARBA" id="ARBA00004429"/>
    </source>
</evidence>
<proteinExistence type="inferred from homology"/>
<evidence type="ECO:0000256" key="9">
    <source>
        <dbReference type="ARBA" id="ARBA00022692"/>
    </source>
</evidence>
<evidence type="ECO:0000313" key="15">
    <source>
        <dbReference type="EMBL" id="PHQ34611.1"/>
    </source>
</evidence>